<feature type="coiled-coil region" evidence="1">
    <location>
        <begin position="55"/>
        <end position="117"/>
    </location>
</feature>
<dbReference type="InterPro" id="IPR025961">
    <property type="entry name" value="Metal_resist"/>
</dbReference>
<evidence type="ECO:0000313" key="3">
    <source>
        <dbReference type="EMBL" id="MBB4142886.1"/>
    </source>
</evidence>
<accession>A0A7W6LH55</accession>
<dbReference type="AlphaFoldDB" id="A0A7W6LH55"/>
<sequence>MTEQGYRRLVIGLLAFNTFLIAAIFGGGLFYLYGDTRQPPSRLPLAGEQLPGKQRGELQKALAEARRDVRSVSLEARQARVEAAALMGKPDLDAIALRDALKRAREAEFAVRAATEERAISFATGLSLDERRRLADGLVQREAPRPPAAK</sequence>
<proteinExistence type="predicted"/>
<dbReference type="Proteomes" id="UP000519897">
    <property type="component" value="Unassembled WGS sequence"/>
</dbReference>
<keyword evidence="2" id="KW-1133">Transmembrane helix</keyword>
<dbReference type="RefSeq" id="WP_062552966.1">
    <property type="nucleotide sequence ID" value="NZ_CP049250.1"/>
</dbReference>
<keyword evidence="2" id="KW-0472">Membrane</keyword>
<protein>
    <submittedName>
        <fullName evidence="3">Putative membrane protein</fullName>
    </submittedName>
</protein>
<dbReference type="EMBL" id="JACIEC010000001">
    <property type="protein sequence ID" value="MBB4142886.1"/>
    <property type="molecule type" value="Genomic_DNA"/>
</dbReference>
<comment type="caution">
    <text evidence="3">The sequence shown here is derived from an EMBL/GenBank/DDBJ whole genome shotgun (WGS) entry which is preliminary data.</text>
</comment>
<feature type="transmembrane region" description="Helical" evidence="2">
    <location>
        <begin position="9"/>
        <end position="33"/>
    </location>
</feature>
<dbReference type="Pfam" id="PF13801">
    <property type="entry name" value="Metal_resist"/>
    <property type="match status" value="1"/>
</dbReference>
<evidence type="ECO:0000313" key="4">
    <source>
        <dbReference type="Proteomes" id="UP000519897"/>
    </source>
</evidence>
<evidence type="ECO:0000256" key="1">
    <source>
        <dbReference type="SAM" id="Coils"/>
    </source>
</evidence>
<organism evidence="3 4">
    <name type="scientific">Rhizobium rhizoryzae</name>
    <dbReference type="NCBI Taxonomy" id="451876"/>
    <lineage>
        <taxon>Bacteria</taxon>
        <taxon>Pseudomonadati</taxon>
        <taxon>Pseudomonadota</taxon>
        <taxon>Alphaproteobacteria</taxon>
        <taxon>Hyphomicrobiales</taxon>
        <taxon>Rhizobiaceae</taxon>
        <taxon>Rhizobium/Agrobacterium group</taxon>
        <taxon>Rhizobium</taxon>
    </lineage>
</organism>
<keyword evidence="1" id="KW-0175">Coiled coil</keyword>
<keyword evidence="4" id="KW-1185">Reference proteome</keyword>
<gene>
    <name evidence="3" type="ORF">GGQ72_001385</name>
</gene>
<keyword evidence="2" id="KW-0812">Transmembrane</keyword>
<evidence type="ECO:0000256" key="2">
    <source>
        <dbReference type="SAM" id="Phobius"/>
    </source>
</evidence>
<name>A0A7W6LH55_9HYPH</name>
<reference evidence="3 4" key="1">
    <citation type="submission" date="2020-08" db="EMBL/GenBank/DDBJ databases">
        <title>Genomic Encyclopedia of Type Strains, Phase IV (KMG-IV): sequencing the most valuable type-strain genomes for metagenomic binning, comparative biology and taxonomic classification.</title>
        <authorList>
            <person name="Goeker M."/>
        </authorList>
    </citation>
    <scope>NUCLEOTIDE SEQUENCE [LARGE SCALE GENOMIC DNA]</scope>
    <source>
        <strain evidence="3 4">DSM 29514</strain>
    </source>
</reference>